<keyword evidence="2" id="KW-0732">Signal</keyword>
<dbReference type="EMBL" id="BIFH01000014">
    <property type="protein sequence ID" value="GCD93485.1"/>
    <property type="molecule type" value="Genomic_DNA"/>
</dbReference>
<dbReference type="PANTHER" id="PTHR39335">
    <property type="entry name" value="BLL4220 PROTEIN"/>
    <property type="match status" value="1"/>
</dbReference>
<dbReference type="AlphaFoldDB" id="A0A401YFU9"/>
<feature type="signal peptide" evidence="2">
    <location>
        <begin position="1"/>
        <end position="26"/>
    </location>
</feature>
<evidence type="ECO:0000313" key="3">
    <source>
        <dbReference type="EMBL" id="GCD93485.1"/>
    </source>
</evidence>
<accession>A0A401YFU9</accession>
<dbReference type="Pfam" id="PF03640">
    <property type="entry name" value="Lipoprotein_15"/>
    <property type="match status" value="2"/>
</dbReference>
<dbReference type="InterPro" id="IPR005297">
    <property type="entry name" value="Lipoprotein_repeat"/>
</dbReference>
<dbReference type="PROSITE" id="PS51257">
    <property type="entry name" value="PROKAR_LIPOPROTEIN"/>
    <property type="match status" value="1"/>
</dbReference>
<dbReference type="OrthoDB" id="597632at2"/>
<reference evidence="3 4" key="1">
    <citation type="submission" date="2018-12" db="EMBL/GenBank/DDBJ databases">
        <title>Draft genome sequence of Embleya hyalina NBRC 13850T.</title>
        <authorList>
            <person name="Komaki H."/>
            <person name="Hosoyama A."/>
            <person name="Kimura A."/>
            <person name="Ichikawa N."/>
            <person name="Tamura T."/>
        </authorList>
    </citation>
    <scope>NUCLEOTIDE SEQUENCE [LARGE SCALE GENOMIC DNA]</scope>
    <source>
        <strain evidence="3 4">NBRC 13850</strain>
    </source>
</reference>
<protein>
    <submittedName>
        <fullName evidence="3">Lipoprotein</fullName>
    </submittedName>
</protein>
<organism evidence="3 4">
    <name type="scientific">Embleya hyalina</name>
    <dbReference type="NCBI Taxonomy" id="516124"/>
    <lineage>
        <taxon>Bacteria</taxon>
        <taxon>Bacillati</taxon>
        <taxon>Actinomycetota</taxon>
        <taxon>Actinomycetes</taxon>
        <taxon>Kitasatosporales</taxon>
        <taxon>Streptomycetaceae</taxon>
        <taxon>Embleya</taxon>
    </lineage>
</organism>
<name>A0A401YFU9_9ACTN</name>
<evidence type="ECO:0000256" key="1">
    <source>
        <dbReference type="SAM" id="MobiDB-lite"/>
    </source>
</evidence>
<feature type="chain" id="PRO_5038359076" evidence="2">
    <location>
        <begin position="27"/>
        <end position="204"/>
    </location>
</feature>
<sequence>MSVFSTRGLAAVAIAGALGLGLSACGSDSKSDTSTGTTPPAATQPAQSAPSAPGTAGTPGTANGGKAVLKAGTDAKLGPIVTDGNGFTLYRFDKDTAKPSKSNCDGACATQWPPVTATGGVTVTGVDQSAVGSVTRSDGSTQVTIAGWPVYRFAPDTKPGDTKGQGVNGTWFAVTPDGKKAGAAATGAPQTSKAPTTSGGGYGY</sequence>
<dbReference type="PANTHER" id="PTHR39335:SF1">
    <property type="entry name" value="BLL4220 PROTEIN"/>
    <property type="match status" value="1"/>
</dbReference>
<dbReference type="GO" id="GO:0043448">
    <property type="term" value="P:alkane catabolic process"/>
    <property type="evidence" value="ECO:0007669"/>
    <property type="project" value="TreeGrafter"/>
</dbReference>
<dbReference type="Proteomes" id="UP000286931">
    <property type="component" value="Unassembled WGS sequence"/>
</dbReference>
<evidence type="ECO:0000256" key="2">
    <source>
        <dbReference type="SAM" id="SignalP"/>
    </source>
</evidence>
<dbReference type="RefSeq" id="WP_126635773.1">
    <property type="nucleotide sequence ID" value="NZ_BIFH01000014.1"/>
</dbReference>
<comment type="caution">
    <text evidence="3">The sequence shown here is derived from an EMBL/GenBank/DDBJ whole genome shotgun (WGS) entry which is preliminary data.</text>
</comment>
<evidence type="ECO:0000313" key="4">
    <source>
        <dbReference type="Proteomes" id="UP000286931"/>
    </source>
</evidence>
<feature type="region of interest" description="Disordered" evidence="1">
    <location>
        <begin position="28"/>
        <end position="67"/>
    </location>
</feature>
<feature type="region of interest" description="Disordered" evidence="1">
    <location>
        <begin position="179"/>
        <end position="204"/>
    </location>
</feature>
<keyword evidence="4" id="KW-1185">Reference proteome</keyword>
<proteinExistence type="predicted"/>
<keyword evidence="3" id="KW-0449">Lipoprotein</keyword>
<gene>
    <name evidence="3" type="ORF">EHYA_01129</name>
</gene>